<comment type="caution">
    <text evidence="2">The sequence shown here is derived from an EMBL/GenBank/DDBJ whole genome shotgun (WGS) entry which is preliminary data.</text>
</comment>
<evidence type="ECO:0000313" key="2">
    <source>
        <dbReference type="EMBL" id="KAF7838028.1"/>
    </source>
</evidence>
<keyword evidence="1" id="KW-1133">Transmembrane helix</keyword>
<accession>A0A834X3S7</accession>
<reference evidence="2" key="1">
    <citation type="submission" date="2020-09" db="EMBL/GenBank/DDBJ databases">
        <title>Genome-Enabled Discovery of Anthraquinone Biosynthesis in Senna tora.</title>
        <authorList>
            <person name="Kang S.-H."/>
            <person name="Pandey R.P."/>
            <person name="Lee C.-M."/>
            <person name="Sim J.-S."/>
            <person name="Jeong J.-T."/>
            <person name="Choi B.-S."/>
            <person name="Jung M."/>
            <person name="Ginzburg D."/>
            <person name="Zhao K."/>
            <person name="Won S.Y."/>
            <person name="Oh T.-J."/>
            <person name="Yu Y."/>
            <person name="Kim N.-H."/>
            <person name="Lee O.R."/>
            <person name="Lee T.-H."/>
            <person name="Bashyal P."/>
            <person name="Kim T.-S."/>
            <person name="Lee W.-H."/>
            <person name="Kawkins C."/>
            <person name="Kim C.-K."/>
            <person name="Kim J.S."/>
            <person name="Ahn B.O."/>
            <person name="Rhee S.Y."/>
            <person name="Sohng J.K."/>
        </authorList>
    </citation>
    <scope>NUCLEOTIDE SEQUENCE</scope>
    <source>
        <tissue evidence="2">Leaf</tissue>
    </source>
</reference>
<feature type="transmembrane region" description="Helical" evidence="1">
    <location>
        <begin position="21"/>
        <end position="43"/>
    </location>
</feature>
<keyword evidence="1" id="KW-0472">Membrane</keyword>
<evidence type="ECO:0000256" key="1">
    <source>
        <dbReference type="SAM" id="Phobius"/>
    </source>
</evidence>
<dbReference type="AlphaFoldDB" id="A0A834X3S7"/>
<sequence>MAIVTKSEGARSQQAERSECLIVLCKVTSCLVFLELGIAKPYYLE</sequence>
<name>A0A834X3S7_9FABA</name>
<keyword evidence="3" id="KW-1185">Reference proteome</keyword>
<gene>
    <name evidence="2" type="ORF">G2W53_006510</name>
</gene>
<dbReference type="Proteomes" id="UP000634136">
    <property type="component" value="Unassembled WGS sequence"/>
</dbReference>
<proteinExistence type="predicted"/>
<keyword evidence="1" id="KW-0812">Transmembrane</keyword>
<dbReference type="EMBL" id="JAAIUW010000003">
    <property type="protein sequence ID" value="KAF7838028.1"/>
    <property type="molecule type" value="Genomic_DNA"/>
</dbReference>
<organism evidence="2 3">
    <name type="scientific">Senna tora</name>
    <dbReference type="NCBI Taxonomy" id="362788"/>
    <lineage>
        <taxon>Eukaryota</taxon>
        <taxon>Viridiplantae</taxon>
        <taxon>Streptophyta</taxon>
        <taxon>Embryophyta</taxon>
        <taxon>Tracheophyta</taxon>
        <taxon>Spermatophyta</taxon>
        <taxon>Magnoliopsida</taxon>
        <taxon>eudicotyledons</taxon>
        <taxon>Gunneridae</taxon>
        <taxon>Pentapetalae</taxon>
        <taxon>rosids</taxon>
        <taxon>fabids</taxon>
        <taxon>Fabales</taxon>
        <taxon>Fabaceae</taxon>
        <taxon>Caesalpinioideae</taxon>
        <taxon>Cassia clade</taxon>
        <taxon>Senna</taxon>
    </lineage>
</organism>
<protein>
    <submittedName>
        <fullName evidence="2">Uncharacterized protein</fullName>
    </submittedName>
</protein>
<evidence type="ECO:0000313" key="3">
    <source>
        <dbReference type="Proteomes" id="UP000634136"/>
    </source>
</evidence>